<gene>
    <name evidence="1" type="ORF">NBG4_40060</name>
</gene>
<evidence type="ECO:0000313" key="2">
    <source>
        <dbReference type="Proteomes" id="UP000245125"/>
    </source>
</evidence>
<proteinExistence type="predicted"/>
<keyword evidence="2" id="KW-1185">Reference proteome</keyword>
<dbReference type="EMBL" id="OUUY01000086">
    <property type="protein sequence ID" value="SPQ01020.1"/>
    <property type="molecule type" value="Genomic_DNA"/>
</dbReference>
<reference evidence="2" key="1">
    <citation type="submission" date="2018-03" db="EMBL/GenBank/DDBJ databases">
        <authorList>
            <person name="Zecchin S."/>
        </authorList>
    </citation>
    <scope>NUCLEOTIDE SEQUENCE [LARGE SCALE GENOMIC DNA]</scope>
</reference>
<dbReference type="AlphaFoldDB" id="A0A2U3QI29"/>
<evidence type="ECO:0000313" key="1">
    <source>
        <dbReference type="EMBL" id="SPQ01020.1"/>
    </source>
</evidence>
<accession>A0A2U3QI29</accession>
<name>A0A2U3QI29_9BACT</name>
<dbReference type="Proteomes" id="UP000245125">
    <property type="component" value="Unassembled WGS sequence"/>
</dbReference>
<organism evidence="1 2">
    <name type="scientific">Candidatus Sulfobium mesophilum</name>
    <dbReference type="NCBI Taxonomy" id="2016548"/>
    <lineage>
        <taxon>Bacteria</taxon>
        <taxon>Pseudomonadati</taxon>
        <taxon>Nitrospirota</taxon>
        <taxon>Nitrospiria</taxon>
        <taxon>Nitrospirales</taxon>
        <taxon>Nitrospiraceae</taxon>
        <taxon>Candidatus Sulfobium</taxon>
    </lineage>
</organism>
<sequence>MKDATKERITIGGILFSIPRPFFTAICKNISLQTASEAYGTSLAGRIERSFLSAPTLL</sequence>
<protein>
    <submittedName>
        <fullName evidence="1">Uncharacterized protein</fullName>
    </submittedName>
</protein>